<gene>
    <name evidence="6" type="ORF">H2LOC_003440</name>
</gene>
<protein>
    <submittedName>
        <fullName evidence="6">LysR family transcriptional regulator</fullName>
    </submittedName>
</protein>
<accession>A0A6B8K9N8</accession>
<dbReference type="PROSITE" id="PS50931">
    <property type="entry name" value="HTH_LYSR"/>
    <property type="match status" value="1"/>
</dbReference>
<dbReference type="AlphaFoldDB" id="A0A6B8K9N8"/>
<dbReference type="GO" id="GO:0006351">
    <property type="term" value="P:DNA-templated transcription"/>
    <property type="evidence" value="ECO:0007669"/>
    <property type="project" value="TreeGrafter"/>
</dbReference>
<keyword evidence="7" id="KW-1185">Reference proteome</keyword>
<dbReference type="Gene3D" id="3.40.190.290">
    <property type="match status" value="1"/>
</dbReference>
<keyword evidence="4" id="KW-0804">Transcription</keyword>
<dbReference type="FunFam" id="1.10.10.10:FF:000001">
    <property type="entry name" value="LysR family transcriptional regulator"/>
    <property type="match status" value="1"/>
</dbReference>
<dbReference type="Pfam" id="PF00126">
    <property type="entry name" value="HTH_1"/>
    <property type="match status" value="1"/>
</dbReference>
<feature type="domain" description="HTH lysR-type" evidence="5">
    <location>
        <begin position="1"/>
        <end position="59"/>
    </location>
</feature>
<dbReference type="FunFam" id="3.40.190.290:FF:000001">
    <property type="entry name" value="Transcriptional regulator, LysR family"/>
    <property type="match status" value="1"/>
</dbReference>
<dbReference type="CDD" id="cd08422">
    <property type="entry name" value="PBP2_CrgA_like"/>
    <property type="match status" value="1"/>
</dbReference>
<dbReference type="PANTHER" id="PTHR30537:SF5">
    <property type="entry name" value="HTH-TYPE TRANSCRIPTIONAL ACTIVATOR TTDR-RELATED"/>
    <property type="match status" value="1"/>
</dbReference>
<proteinExistence type="inferred from homology"/>
<evidence type="ECO:0000313" key="6">
    <source>
        <dbReference type="EMBL" id="QGM44816.1"/>
    </source>
</evidence>
<dbReference type="InterPro" id="IPR000847">
    <property type="entry name" value="LysR_HTH_N"/>
</dbReference>
<dbReference type="RefSeq" id="WP_154331560.1">
    <property type="nucleotide sequence ID" value="NZ_CP046052.1"/>
</dbReference>
<dbReference type="SUPFAM" id="SSF46785">
    <property type="entry name" value="Winged helix' DNA-binding domain"/>
    <property type="match status" value="1"/>
</dbReference>
<evidence type="ECO:0000256" key="2">
    <source>
        <dbReference type="ARBA" id="ARBA00023015"/>
    </source>
</evidence>
<comment type="similarity">
    <text evidence="1">Belongs to the LysR transcriptional regulatory family.</text>
</comment>
<dbReference type="InterPro" id="IPR036388">
    <property type="entry name" value="WH-like_DNA-bd_sf"/>
</dbReference>
<dbReference type="SUPFAM" id="SSF53850">
    <property type="entry name" value="Periplasmic binding protein-like II"/>
    <property type="match status" value="1"/>
</dbReference>
<dbReference type="GO" id="GO:0003700">
    <property type="term" value="F:DNA-binding transcription factor activity"/>
    <property type="evidence" value="ECO:0007669"/>
    <property type="project" value="InterPro"/>
</dbReference>
<evidence type="ECO:0000259" key="5">
    <source>
        <dbReference type="PROSITE" id="PS50931"/>
    </source>
</evidence>
<reference evidence="6 7" key="1">
    <citation type="submission" date="2019-11" db="EMBL/GenBank/DDBJ databases">
        <title>The genome sequence of Methylocystis heyeri.</title>
        <authorList>
            <person name="Oshkin I.Y."/>
            <person name="Miroshnikov K."/>
            <person name="Dedysh S.N."/>
        </authorList>
    </citation>
    <scope>NUCLEOTIDE SEQUENCE [LARGE SCALE GENOMIC DNA]</scope>
    <source>
        <strain evidence="6 7">H2</strain>
    </source>
</reference>
<dbReference type="Gene3D" id="1.10.10.10">
    <property type="entry name" value="Winged helix-like DNA-binding domain superfamily/Winged helix DNA-binding domain"/>
    <property type="match status" value="1"/>
</dbReference>
<evidence type="ECO:0000256" key="4">
    <source>
        <dbReference type="ARBA" id="ARBA00023163"/>
    </source>
</evidence>
<dbReference type="OrthoDB" id="9813056at2"/>
<evidence type="ECO:0000313" key="7">
    <source>
        <dbReference type="Proteomes" id="UP000309061"/>
    </source>
</evidence>
<name>A0A6B8K9N8_9HYPH</name>
<dbReference type="Proteomes" id="UP000309061">
    <property type="component" value="Chromosome"/>
</dbReference>
<dbReference type="GO" id="GO:0043565">
    <property type="term" value="F:sequence-specific DNA binding"/>
    <property type="evidence" value="ECO:0007669"/>
    <property type="project" value="TreeGrafter"/>
</dbReference>
<dbReference type="KEGG" id="mhey:H2LOC_003440"/>
<dbReference type="InterPro" id="IPR058163">
    <property type="entry name" value="LysR-type_TF_proteobact-type"/>
</dbReference>
<keyword evidence="3" id="KW-0238">DNA-binding</keyword>
<dbReference type="InterPro" id="IPR005119">
    <property type="entry name" value="LysR_subst-bd"/>
</dbReference>
<dbReference type="EMBL" id="CP046052">
    <property type="protein sequence ID" value="QGM44816.1"/>
    <property type="molecule type" value="Genomic_DNA"/>
</dbReference>
<evidence type="ECO:0000256" key="1">
    <source>
        <dbReference type="ARBA" id="ARBA00009437"/>
    </source>
</evidence>
<dbReference type="InterPro" id="IPR036390">
    <property type="entry name" value="WH_DNA-bd_sf"/>
</dbReference>
<evidence type="ECO:0000256" key="3">
    <source>
        <dbReference type="ARBA" id="ARBA00023125"/>
    </source>
</evidence>
<dbReference type="PANTHER" id="PTHR30537">
    <property type="entry name" value="HTH-TYPE TRANSCRIPTIONAL REGULATOR"/>
    <property type="match status" value="1"/>
</dbReference>
<organism evidence="6 7">
    <name type="scientific">Methylocystis heyeri</name>
    <dbReference type="NCBI Taxonomy" id="391905"/>
    <lineage>
        <taxon>Bacteria</taxon>
        <taxon>Pseudomonadati</taxon>
        <taxon>Pseudomonadota</taxon>
        <taxon>Alphaproteobacteria</taxon>
        <taxon>Hyphomicrobiales</taxon>
        <taxon>Methylocystaceae</taxon>
        <taxon>Methylocystis</taxon>
    </lineage>
</organism>
<sequence>MDQINSMKAFVAVAETGHFALASERLGLSRAMASKLVADLETHLGLRLLNRTTRRVGLTEQGATYLERCRDILAAIDEAHAEVTSQGAEPAGRLRVTAPVSFGSSHIAPQLSAFLERHPRVEAELVLNDRMVDIVEEGFDLAIRVGRLADSSLIARRIGVTRLLLCASPTYLAAHGRPKTPADLSRYQCLLYSYASTGAVWTFSGPNGTETARVSGRVLSNNGEALCRMAAAGFGVTGAPDFMAEPYLKSGALEQLLVDYPSEPAGIYAIHSSRRHVPPKVRAFIDQLASAFDSGNGLV</sequence>
<keyword evidence="2" id="KW-0805">Transcription regulation</keyword>
<dbReference type="Pfam" id="PF03466">
    <property type="entry name" value="LysR_substrate"/>
    <property type="match status" value="1"/>
</dbReference>